<dbReference type="PANTHER" id="PTHR11482">
    <property type="entry name" value="ARGININE/DIAMINOPIMELATE/ORNITHINE DECARBOXYLASE"/>
    <property type="match status" value="1"/>
</dbReference>
<dbReference type="PRINTS" id="PR01182">
    <property type="entry name" value="ORNDCRBXLASE"/>
</dbReference>
<evidence type="ECO:0000256" key="2">
    <source>
        <dbReference type="ARBA" id="ARBA00008872"/>
    </source>
</evidence>
<feature type="domain" description="Orn/DAP/Arg decarboxylase 2 N-terminal" evidence="5">
    <location>
        <begin position="79"/>
        <end position="261"/>
    </location>
</feature>
<comment type="cofactor">
    <cofactor evidence="1">
        <name>pyridoxal 5'-phosphate</name>
        <dbReference type="ChEBI" id="CHEBI:597326"/>
    </cofactor>
</comment>
<keyword evidence="3" id="KW-0663">Pyridoxal phosphate</keyword>
<dbReference type="Gene3D" id="3.20.20.10">
    <property type="entry name" value="Alanine racemase"/>
    <property type="match status" value="1"/>
</dbReference>
<dbReference type="PRINTS" id="PR01179">
    <property type="entry name" value="ODADCRBXLASE"/>
</dbReference>
<proteinExistence type="inferred from homology"/>
<reference evidence="6" key="1">
    <citation type="submission" date="2020-10" db="EMBL/GenBank/DDBJ databases">
        <authorList>
            <person name="Kikuchi T."/>
        </authorList>
    </citation>
    <scope>NUCLEOTIDE SEQUENCE</scope>
    <source>
        <strain evidence="6">NKZ352</strain>
    </source>
</reference>
<dbReference type="OrthoDB" id="5034579at2759"/>
<dbReference type="AlphaFoldDB" id="A0A8S1HX14"/>
<dbReference type="FunFam" id="3.20.20.10:FF:000008">
    <property type="entry name" value="Ornithine decarboxylase"/>
    <property type="match status" value="1"/>
</dbReference>
<evidence type="ECO:0000256" key="3">
    <source>
        <dbReference type="ARBA" id="ARBA00022898"/>
    </source>
</evidence>
<dbReference type="GO" id="GO:0033387">
    <property type="term" value="P:putrescine biosynthetic process from arginine, via ornithine"/>
    <property type="evidence" value="ECO:0007669"/>
    <property type="project" value="TreeGrafter"/>
</dbReference>
<evidence type="ECO:0000256" key="1">
    <source>
        <dbReference type="ARBA" id="ARBA00001933"/>
    </source>
</evidence>
<name>A0A8S1HX14_9PELO</name>
<evidence type="ECO:0000313" key="6">
    <source>
        <dbReference type="EMBL" id="CAD6200027.1"/>
    </source>
</evidence>
<dbReference type="InterPro" id="IPR029066">
    <property type="entry name" value="PLP-binding_barrel"/>
</dbReference>
<dbReference type="GO" id="GO:0005737">
    <property type="term" value="C:cytoplasm"/>
    <property type="evidence" value="ECO:0007669"/>
    <property type="project" value="TreeGrafter"/>
</dbReference>
<gene>
    <name evidence="6" type="ORF">CAUJ_LOCUS15926</name>
</gene>
<dbReference type="PANTHER" id="PTHR11482:SF6">
    <property type="entry name" value="ORNITHINE DECARBOXYLASE 1-RELATED"/>
    <property type="match status" value="1"/>
</dbReference>
<dbReference type="Proteomes" id="UP000835052">
    <property type="component" value="Unassembled WGS sequence"/>
</dbReference>
<protein>
    <recommendedName>
        <fullName evidence="5">Orn/DAP/Arg decarboxylase 2 N-terminal domain-containing protein</fullName>
    </recommendedName>
</protein>
<dbReference type="EMBL" id="CAJGYM010000227">
    <property type="protein sequence ID" value="CAD6200027.1"/>
    <property type="molecule type" value="Genomic_DNA"/>
</dbReference>
<comment type="similarity">
    <text evidence="2">Belongs to the Orn/Lys/Arg decarboxylase class-II family.</text>
</comment>
<evidence type="ECO:0000313" key="7">
    <source>
        <dbReference type="Proteomes" id="UP000835052"/>
    </source>
</evidence>
<dbReference type="GO" id="GO:0004586">
    <property type="term" value="F:ornithine decarboxylase activity"/>
    <property type="evidence" value="ECO:0007669"/>
    <property type="project" value="TreeGrafter"/>
</dbReference>
<organism evidence="6 7">
    <name type="scientific">Caenorhabditis auriculariae</name>
    <dbReference type="NCBI Taxonomy" id="2777116"/>
    <lineage>
        <taxon>Eukaryota</taxon>
        <taxon>Metazoa</taxon>
        <taxon>Ecdysozoa</taxon>
        <taxon>Nematoda</taxon>
        <taxon>Chromadorea</taxon>
        <taxon>Rhabditida</taxon>
        <taxon>Rhabditina</taxon>
        <taxon>Rhabditomorpha</taxon>
        <taxon>Rhabditoidea</taxon>
        <taxon>Rhabditidae</taxon>
        <taxon>Peloderinae</taxon>
        <taxon>Caenorhabditis</taxon>
    </lineage>
</organism>
<dbReference type="Pfam" id="PF02784">
    <property type="entry name" value="Orn_Arg_deC_N"/>
    <property type="match status" value="1"/>
</dbReference>
<keyword evidence="7" id="KW-1185">Reference proteome</keyword>
<sequence>MTVTIQKELLNGSKVTILPKKEQSLTLARRVAAEKKAEGCDEAFYVANLDNIIDRFNLWKKELPMFEPFYAVKCNPDPEIDLVTKMGVRPEKVIYAHPCKSTNFLLHAKKLEISLMTFDNAEELEKIAEHYEKAELIIRIGVADLTANCQLSVKFGCDPELEAPDLLRRAAELGLNVAGVSFHVGSGCNDPTAFRTALKHTKRLFGLGASLGFNMKMIDVGGGFPGSDHHLSFEKIAEVLRNGVEEYFGDSQVRLIAEPGRESLCCLSAATPSLHPFSALPT</sequence>
<keyword evidence="4" id="KW-0456">Lyase</keyword>
<evidence type="ECO:0000259" key="5">
    <source>
        <dbReference type="Pfam" id="PF02784"/>
    </source>
</evidence>
<accession>A0A8S1HX14</accession>
<evidence type="ECO:0000256" key="4">
    <source>
        <dbReference type="ARBA" id="ARBA00023239"/>
    </source>
</evidence>
<dbReference type="InterPro" id="IPR000183">
    <property type="entry name" value="Orn/DAP/Arg_de-COase"/>
</dbReference>
<dbReference type="InterPro" id="IPR002433">
    <property type="entry name" value="Orn_de-COase"/>
</dbReference>
<dbReference type="SUPFAM" id="SSF51419">
    <property type="entry name" value="PLP-binding barrel"/>
    <property type="match status" value="1"/>
</dbReference>
<comment type="caution">
    <text evidence="6">The sequence shown here is derived from an EMBL/GenBank/DDBJ whole genome shotgun (WGS) entry which is preliminary data.</text>
</comment>
<dbReference type="InterPro" id="IPR022644">
    <property type="entry name" value="De-COase2_N"/>
</dbReference>